<reference evidence="3" key="1">
    <citation type="submission" date="2020-10" db="EMBL/GenBank/DDBJ databases">
        <authorList>
            <person name="Gilroy R."/>
        </authorList>
    </citation>
    <scope>NUCLEOTIDE SEQUENCE</scope>
    <source>
        <strain evidence="3">ChiBcec7-5410</strain>
    </source>
</reference>
<dbReference type="PANTHER" id="PTHR43364:SF4">
    <property type="entry name" value="NAD(P)-LINKED OXIDOREDUCTASE SUPERFAMILY PROTEIN"/>
    <property type="match status" value="1"/>
</dbReference>
<gene>
    <name evidence="3" type="ORF">IAC43_01515</name>
</gene>
<proteinExistence type="predicted"/>
<comment type="caution">
    <text evidence="3">The sequence shown here is derived from an EMBL/GenBank/DDBJ whole genome shotgun (WGS) entry which is preliminary data.</text>
</comment>
<name>A0A9D1H6Q4_9FIRM</name>
<dbReference type="CDD" id="cd19082">
    <property type="entry name" value="AKR_AKR10A1_2"/>
    <property type="match status" value="1"/>
</dbReference>
<evidence type="ECO:0000256" key="1">
    <source>
        <dbReference type="ARBA" id="ARBA00023002"/>
    </source>
</evidence>
<reference evidence="3" key="2">
    <citation type="journal article" date="2021" name="PeerJ">
        <title>Extensive microbial diversity within the chicken gut microbiome revealed by metagenomics and culture.</title>
        <authorList>
            <person name="Gilroy R."/>
            <person name="Ravi A."/>
            <person name="Getino M."/>
            <person name="Pursley I."/>
            <person name="Horton D.L."/>
            <person name="Alikhan N.F."/>
            <person name="Baker D."/>
            <person name="Gharbi K."/>
            <person name="Hall N."/>
            <person name="Watson M."/>
            <person name="Adriaenssens E.M."/>
            <person name="Foster-Nyarko E."/>
            <person name="Jarju S."/>
            <person name="Secka A."/>
            <person name="Antonio M."/>
            <person name="Oren A."/>
            <person name="Chaudhuri R.R."/>
            <person name="La Ragione R."/>
            <person name="Hildebrand F."/>
            <person name="Pallen M.J."/>
        </authorList>
    </citation>
    <scope>NUCLEOTIDE SEQUENCE</scope>
    <source>
        <strain evidence="3">ChiBcec7-5410</strain>
    </source>
</reference>
<dbReference type="AlphaFoldDB" id="A0A9D1H6Q4"/>
<dbReference type="InterPro" id="IPR036812">
    <property type="entry name" value="NAD(P)_OxRdtase_dom_sf"/>
</dbReference>
<keyword evidence="1" id="KW-0560">Oxidoreductase</keyword>
<evidence type="ECO:0000313" key="3">
    <source>
        <dbReference type="EMBL" id="HIT93839.1"/>
    </source>
</evidence>
<sequence>MEKYGLIPGIDQKVSRIFFGCAIRPMNLGEDAGVLLDAALENGINAFDTARVYGSSENSLGNWIRSRGVRDRIVLLTKGGHPVFHPDNPSDPITRRISREKIRKDLETSLLALGVDMVDIYLLHRDDTSVPAEEIAGWMDELVKEGKVRAIGGSNWTHQRIQAARDYALAHGMTPFTVSSPHFSLAETKIDLYGDNCVTLTGDENADARKWYRENPVAVLSFASLSQGFFSGRWNAEDFKKADSALSPAFIQAFGCEKNLVRLERVCKLAADKGCTVSQLALRWGFSQGMDLFAAVGSTSPERMLENWKALDVPLSQQEADWLAAD</sequence>
<dbReference type="Pfam" id="PF00248">
    <property type="entry name" value="Aldo_ket_red"/>
    <property type="match status" value="1"/>
</dbReference>
<dbReference type="Proteomes" id="UP000824160">
    <property type="component" value="Unassembled WGS sequence"/>
</dbReference>
<dbReference type="GO" id="GO:0016491">
    <property type="term" value="F:oxidoreductase activity"/>
    <property type="evidence" value="ECO:0007669"/>
    <property type="project" value="UniProtKB-KW"/>
</dbReference>
<evidence type="ECO:0000259" key="2">
    <source>
        <dbReference type="Pfam" id="PF00248"/>
    </source>
</evidence>
<protein>
    <submittedName>
        <fullName evidence="3">Aldo/keto reductase</fullName>
    </submittedName>
</protein>
<dbReference type="InterPro" id="IPR050523">
    <property type="entry name" value="AKR_Detox_Biosynth"/>
</dbReference>
<dbReference type="InterPro" id="IPR023210">
    <property type="entry name" value="NADP_OxRdtase_dom"/>
</dbReference>
<evidence type="ECO:0000313" key="4">
    <source>
        <dbReference type="Proteomes" id="UP000824160"/>
    </source>
</evidence>
<organism evidence="3 4">
    <name type="scientific">Candidatus Faecivivens stercoripullorum</name>
    <dbReference type="NCBI Taxonomy" id="2840805"/>
    <lineage>
        <taxon>Bacteria</taxon>
        <taxon>Bacillati</taxon>
        <taxon>Bacillota</taxon>
        <taxon>Clostridia</taxon>
        <taxon>Eubacteriales</taxon>
        <taxon>Oscillospiraceae</taxon>
        <taxon>Oscillospiraceae incertae sedis</taxon>
        <taxon>Candidatus Faecivivens</taxon>
    </lineage>
</organism>
<accession>A0A9D1H6Q4</accession>
<dbReference type="SUPFAM" id="SSF51430">
    <property type="entry name" value="NAD(P)-linked oxidoreductase"/>
    <property type="match status" value="1"/>
</dbReference>
<dbReference type="Gene3D" id="3.20.20.100">
    <property type="entry name" value="NADP-dependent oxidoreductase domain"/>
    <property type="match status" value="1"/>
</dbReference>
<dbReference type="EMBL" id="DVLW01000038">
    <property type="protein sequence ID" value="HIT93839.1"/>
    <property type="molecule type" value="Genomic_DNA"/>
</dbReference>
<dbReference type="GO" id="GO:0005829">
    <property type="term" value="C:cytosol"/>
    <property type="evidence" value="ECO:0007669"/>
    <property type="project" value="TreeGrafter"/>
</dbReference>
<dbReference type="PANTHER" id="PTHR43364">
    <property type="entry name" value="NADH-SPECIFIC METHYLGLYOXAL REDUCTASE-RELATED"/>
    <property type="match status" value="1"/>
</dbReference>
<feature type="domain" description="NADP-dependent oxidoreductase" evidence="2">
    <location>
        <begin position="30"/>
        <end position="321"/>
    </location>
</feature>